<dbReference type="SUPFAM" id="SSF50494">
    <property type="entry name" value="Trypsin-like serine proteases"/>
    <property type="match status" value="1"/>
</dbReference>
<reference evidence="3" key="1">
    <citation type="submission" date="2022-07" db="EMBL/GenBank/DDBJ databases">
        <title>Chromosome-level genome of Muraenolepis orangiensis.</title>
        <authorList>
            <person name="Kim J."/>
        </authorList>
    </citation>
    <scope>NUCLEOTIDE SEQUENCE</scope>
    <source>
        <strain evidence="3">KU_S4_2022</strain>
        <tissue evidence="3">Muscle</tissue>
    </source>
</reference>
<dbReference type="GO" id="GO:0006508">
    <property type="term" value="P:proteolysis"/>
    <property type="evidence" value="ECO:0007669"/>
    <property type="project" value="InterPro"/>
</dbReference>
<protein>
    <recommendedName>
        <fullName evidence="2">Peptidase S1 domain-containing protein</fullName>
    </recommendedName>
</protein>
<dbReference type="EMBL" id="JANIIK010000113">
    <property type="protein sequence ID" value="KAJ3592094.1"/>
    <property type="molecule type" value="Genomic_DNA"/>
</dbReference>
<gene>
    <name evidence="3" type="ORF">NHX12_007223</name>
</gene>
<dbReference type="Pfam" id="PF00089">
    <property type="entry name" value="Trypsin"/>
    <property type="match status" value="1"/>
</dbReference>
<dbReference type="InterPro" id="IPR001254">
    <property type="entry name" value="Trypsin_dom"/>
</dbReference>
<evidence type="ECO:0000256" key="1">
    <source>
        <dbReference type="ARBA" id="ARBA00023157"/>
    </source>
</evidence>
<dbReference type="PANTHER" id="PTHR24271">
    <property type="entry name" value="KALLIKREIN-RELATED"/>
    <property type="match status" value="1"/>
</dbReference>
<evidence type="ECO:0000313" key="3">
    <source>
        <dbReference type="EMBL" id="KAJ3592094.1"/>
    </source>
</evidence>
<dbReference type="PANTHER" id="PTHR24271:SF80">
    <property type="entry name" value="GRANZYME 3, TANDEM DUPLICATE 1-RELATED"/>
    <property type="match status" value="1"/>
</dbReference>
<dbReference type="InterPro" id="IPR009003">
    <property type="entry name" value="Peptidase_S1_PA"/>
</dbReference>
<dbReference type="AlphaFoldDB" id="A0A9Q0DPF9"/>
<evidence type="ECO:0000313" key="4">
    <source>
        <dbReference type="Proteomes" id="UP001148018"/>
    </source>
</evidence>
<comment type="caution">
    <text evidence="3">The sequence shown here is derived from an EMBL/GenBank/DDBJ whole genome shotgun (WGS) entry which is preliminary data.</text>
</comment>
<dbReference type="GO" id="GO:0004252">
    <property type="term" value="F:serine-type endopeptidase activity"/>
    <property type="evidence" value="ECO:0007669"/>
    <property type="project" value="InterPro"/>
</dbReference>
<evidence type="ECO:0000259" key="2">
    <source>
        <dbReference type="Pfam" id="PF00089"/>
    </source>
</evidence>
<feature type="domain" description="Peptidase S1" evidence="2">
    <location>
        <begin position="147"/>
        <end position="189"/>
    </location>
</feature>
<accession>A0A9Q0DPF9</accession>
<organism evidence="3 4">
    <name type="scientific">Muraenolepis orangiensis</name>
    <name type="common">Patagonian moray cod</name>
    <dbReference type="NCBI Taxonomy" id="630683"/>
    <lineage>
        <taxon>Eukaryota</taxon>
        <taxon>Metazoa</taxon>
        <taxon>Chordata</taxon>
        <taxon>Craniata</taxon>
        <taxon>Vertebrata</taxon>
        <taxon>Euteleostomi</taxon>
        <taxon>Actinopterygii</taxon>
        <taxon>Neopterygii</taxon>
        <taxon>Teleostei</taxon>
        <taxon>Neoteleostei</taxon>
        <taxon>Acanthomorphata</taxon>
        <taxon>Zeiogadaria</taxon>
        <taxon>Gadariae</taxon>
        <taxon>Gadiformes</taxon>
        <taxon>Muraenolepidoidei</taxon>
        <taxon>Muraenolepididae</taxon>
        <taxon>Muraenolepis</taxon>
    </lineage>
</organism>
<proteinExistence type="predicted"/>
<dbReference type="Gene3D" id="2.40.10.10">
    <property type="entry name" value="Trypsin-like serine proteases"/>
    <property type="match status" value="1"/>
</dbReference>
<dbReference type="InterPro" id="IPR043504">
    <property type="entry name" value="Peptidase_S1_PA_chymotrypsin"/>
</dbReference>
<dbReference type="Proteomes" id="UP001148018">
    <property type="component" value="Unassembled WGS sequence"/>
</dbReference>
<sequence>MALLLVKSESQALQVSLVASSLDGAQTSRPDNLVPRLQHVEPGNLFNSLGLWVVTNTTCNYFIHLAALLMSQGMKSVVWDIGEAETPEGQQEGRDFTAFLQRFPGTATGQLCNATNWKYGTVLKKTWGIVPGVKYYDTCLGASDSGIVEGTVSKMHSRPYMVSLQLGKRHECGGALVRKDFVLTSAHCNKLA</sequence>
<keyword evidence="1" id="KW-1015">Disulfide bond</keyword>
<name>A0A9Q0DPF9_9TELE</name>
<keyword evidence="4" id="KW-1185">Reference proteome</keyword>
<dbReference type="OrthoDB" id="5597713at2759"/>